<evidence type="ECO:0000313" key="3">
    <source>
        <dbReference type="EMBL" id="MDN7247092.1"/>
    </source>
</evidence>
<dbReference type="Proteomes" id="UP001172142">
    <property type="component" value="Unassembled WGS sequence"/>
</dbReference>
<proteinExistence type="predicted"/>
<keyword evidence="4" id="KW-1185">Reference proteome</keyword>
<dbReference type="PANTHER" id="PTHR32481">
    <property type="entry name" value="AMINOPEPTIDASE"/>
    <property type="match status" value="1"/>
</dbReference>
<protein>
    <submittedName>
        <fullName evidence="3">M20/M25/M40 family metallo-hydrolase</fullName>
    </submittedName>
</protein>
<dbReference type="InterPro" id="IPR051464">
    <property type="entry name" value="Peptidase_M42_aminopept"/>
</dbReference>
<keyword evidence="1" id="KW-0479">Metal-binding</keyword>
<dbReference type="InterPro" id="IPR008007">
    <property type="entry name" value="Peptidase_M42"/>
</dbReference>
<evidence type="ECO:0000256" key="2">
    <source>
        <dbReference type="ARBA" id="ARBA00022801"/>
    </source>
</evidence>
<comment type="caution">
    <text evidence="3">The sequence shown here is derived from an EMBL/GenBank/DDBJ whole genome shotgun (WGS) entry which is preliminary data.</text>
</comment>
<keyword evidence="2" id="KW-0378">Hydrolase</keyword>
<organism evidence="3 4">
    <name type="scientific">Planococcus shenhongbingii</name>
    <dbReference type="NCBI Taxonomy" id="3058398"/>
    <lineage>
        <taxon>Bacteria</taxon>
        <taxon>Bacillati</taxon>
        <taxon>Bacillota</taxon>
        <taxon>Bacilli</taxon>
        <taxon>Bacillales</taxon>
        <taxon>Caryophanaceae</taxon>
        <taxon>Planococcus</taxon>
    </lineage>
</organism>
<evidence type="ECO:0000256" key="1">
    <source>
        <dbReference type="ARBA" id="ARBA00022723"/>
    </source>
</evidence>
<dbReference type="Pfam" id="PF05343">
    <property type="entry name" value="Peptidase_M42"/>
    <property type="match status" value="1"/>
</dbReference>
<name>A0ABT8NGR5_9BACL</name>
<evidence type="ECO:0000313" key="4">
    <source>
        <dbReference type="Proteomes" id="UP001172142"/>
    </source>
</evidence>
<dbReference type="RefSeq" id="WP_301857401.1">
    <property type="nucleotide sequence ID" value="NZ_JAUJWU010000005.1"/>
</dbReference>
<dbReference type="SUPFAM" id="SSF53187">
    <property type="entry name" value="Zn-dependent exopeptidases"/>
    <property type="match status" value="1"/>
</dbReference>
<accession>A0ABT8NGR5</accession>
<dbReference type="EMBL" id="JAUJWU010000005">
    <property type="protein sequence ID" value="MDN7247092.1"/>
    <property type="molecule type" value="Genomic_DNA"/>
</dbReference>
<sequence length="454" mass="51487">MRNWNRLFVRQGFLLEEINEGVFDCQNESRENIAFLMETLEELFVDYVLANGVLKILSTTVLESEWLKAVNFDFRGRTEILQSKTLVLKEFDTYMAGAIRQLNRLGLTTSYCCDSHKQRHPRIGFVNEVDMEKVKKIMKILGVSRWQIHNQNITLGFDRHQLLDLAEQLSHLSPEMMEESIEEIKKQLFFKELETCLLIDGESGYEDSIREHVLNRLDGLVDHVAVDRKGNILAQKVYGHGRGSVILLNAHLDTVFGFDEGRQILKDRNIWTSSKGILGADDRAGVAVLLELAKEIPNSKFNGTVKFIFTVEEEIGLVGAKNVAEYFLWDVDAAFVADRRGHGDIVTSCGNYLDFCDEAFGTFLEDVAKDAGLKGWKCTAGGSSDTRIWASQGIQSVNLSVGYQNEHTSDEVLDVEACYETFKLLSEILQKEKDLRSIIRRINSINTDVIISIK</sequence>
<gene>
    <name evidence="3" type="ORF">QWY13_16555</name>
</gene>
<reference evidence="3 4" key="1">
    <citation type="submission" date="2023-07" db="EMBL/GenBank/DDBJ databases">
        <title>Novel species in genus Planococcus.</title>
        <authorList>
            <person name="Ning S."/>
        </authorList>
    </citation>
    <scope>NUCLEOTIDE SEQUENCE [LARGE SCALE GENOMIC DNA]</scope>
    <source>
        <strain evidence="3 4">N017</strain>
    </source>
</reference>
<dbReference type="PROSITE" id="PS00758">
    <property type="entry name" value="ARGE_DAPE_CPG2_1"/>
    <property type="match status" value="1"/>
</dbReference>
<dbReference type="Gene3D" id="3.40.630.10">
    <property type="entry name" value="Zn peptidases"/>
    <property type="match status" value="1"/>
</dbReference>
<dbReference type="PANTHER" id="PTHR32481:SF0">
    <property type="entry name" value="AMINOPEPTIDASE YPDE-RELATED"/>
    <property type="match status" value="1"/>
</dbReference>
<dbReference type="InterPro" id="IPR001261">
    <property type="entry name" value="ArgE/DapE_CS"/>
</dbReference>